<evidence type="ECO:0000313" key="1">
    <source>
        <dbReference type="EMBL" id="KAG7390418.1"/>
    </source>
</evidence>
<dbReference type="EMBL" id="JAGDFM010000032">
    <property type="protein sequence ID" value="KAG7390418.1"/>
    <property type="molecule type" value="Genomic_DNA"/>
</dbReference>
<evidence type="ECO:0000313" key="2">
    <source>
        <dbReference type="Proteomes" id="UP000694044"/>
    </source>
</evidence>
<dbReference type="OrthoDB" id="117644at2759"/>
<organism evidence="1 2">
    <name type="scientific">Phytophthora pseudosyringae</name>
    <dbReference type="NCBI Taxonomy" id="221518"/>
    <lineage>
        <taxon>Eukaryota</taxon>
        <taxon>Sar</taxon>
        <taxon>Stramenopiles</taxon>
        <taxon>Oomycota</taxon>
        <taxon>Peronosporomycetes</taxon>
        <taxon>Peronosporales</taxon>
        <taxon>Peronosporaceae</taxon>
        <taxon>Phytophthora</taxon>
    </lineage>
</organism>
<dbReference type="Proteomes" id="UP000694044">
    <property type="component" value="Unassembled WGS sequence"/>
</dbReference>
<gene>
    <name evidence="1" type="ORF">PHYPSEUDO_007941</name>
</gene>
<reference evidence="1" key="1">
    <citation type="submission" date="2021-02" db="EMBL/GenBank/DDBJ databases">
        <authorList>
            <person name="Palmer J.M."/>
        </authorList>
    </citation>
    <scope>NUCLEOTIDE SEQUENCE</scope>
    <source>
        <strain evidence="1">SCRP734</strain>
    </source>
</reference>
<dbReference type="AlphaFoldDB" id="A0A8T1WCL8"/>
<accession>A0A8T1WCL8</accession>
<protein>
    <submittedName>
        <fullName evidence="1">Uncharacterized protein</fullName>
    </submittedName>
</protein>
<name>A0A8T1WCL8_9STRA</name>
<sequence length="340" mass="36639">MPARASLRWPVISALFNLLPRAHYQPPSHMTKFFGFVAAVAAAVGLASAASESSASVADTCVVVDFETATSDFTALNNIVAIIKASPSLLSSYVSDPLSIEDQTLTEQDFSFLGYTFTVTPTINSLNVSGLTTLSPKQINVTGSDTLDIGTDFTGTVSVDATFSVEVAQPNHKWYQICWVDLLHPLVCDSVTYTVDVALALKEPEVVTSAQVDMYQCAEGISTSVCSNLTVTSILVSVLSGSDLSTIEEEVLLRLKSASLTALTLGWDSITNVDFVFHQTGTFITQIINNLLDFSAEELNKKGDYYTVFIDVLDKLLLSLLNNLITNDLEPQFGATCLES</sequence>
<proteinExistence type="predicted"/>
<comment type="caution">
    <text evidence="1">The sequence shown here is derived from an EMBL/GenBank/DDBJ whole genome shotgun (WGS) entry which is preliminary data.</text>
</comment>
<keyword evidence="2" id="KW-1185">Reference proteome</keyword>